<keyword evidence="3" id="KW-0067">ATP-binding</keyword>
<dbReference type="InterPro" id="IPR029000">
    <property type="entry name" value="Cyclophilin-like_dom_sf"/>
</dbReference>
<evidence type="ECO:0000313" key="6">
    <source>
        <dbReference type="Proteomes" id="UP000239711"/>
    </source>
</evidence>
<dbReference type="AlphaFoldDB" id="A0A2S9J6X2"/>
<name>A0A2S9J6X2_9SPHI</name>
<dbReference type="PANTHER" id="PTHR43309">
    <property type="entry name" value="5-OXOPROLINASE SUBUNIT C"/>
    <property type="match status" value="1"/>
</dbReference>
<evidence type="ECO:0000256" key="3">
    <source>
        <dbReference type="ARBA" id="ARBA00022840"/>
    </source>
</evidence>
<dbReference type="InterPro" id="IPR003778">
    <property type="entry name" value="CT_A_B"/>
</dbReference>
<evidence type="ECO:0000256" key="1">
    <source>
        <dbReference type="ARBA" id="ARBA00022741"/>
    </source>
</evidence>
<organism evidence="5 6">
    <name type="scientific">Sphingobacterium haloxyli</name>
    <dbReference type="NCBI Taxonomy" id="2100533"/>
    <lineage>
        <taxon>Bacteria</taxon>
        <taxon>Pseudomonadati</taxon>
        <taxon>Bacteroidota</taxon>
        <taxon>Sphingobacteriia</taxon>
        <taxon>Sphingobacteriales</taxon>
        <taxon>Sphingobacteriaceae</taxon>
        <taxon>Sphingobacterium</taxon>
    </lineage>
</organism>
<dbReference type="RefSeq" id="WP_105715821.1">
    <property type="nucleotide sequence ID" value="NZ_PVBQ01000003.1"/>
</dbReference>
<accession>A0A2S9J6X2</accession>
<dbReference type="SMART" id="SM00797">
    <property type="entry name" value="AHS2"/>
    <property type="match status" value="1"/>
</dbReference>
<gene>
    <name evidence="5" type="ORF">C5745_04680</name>
</gene>
<evidence type="ECO:0000259" key="4">
    <source>
        <dbReference type="SMART" id="SM00797"/>
    </source>
</evidence>
<dbReference type="EMBL" id="PVBQ01000003">
    <property type="protein sequence ID" value="PRD48500.1"/>
    <property type="molecule type" value="Genomic_DNA"/>
</dbReference>
<comment type="caution">
    <text evidence="5">The sequence shown here is derived from an EMBL/GenBank/DDBJ whole genome shotgun (WGS) entry which is preliminary data.</text>
</comment>
<dbReference type="Pfam" id="PF02626">
    <property type="entry name" value="CT_A_B"/>
    <property type="match status" value="1"/>
</dbReference>
<dbReference type="OrthoDB" id="9782422at2"/>
<proteinExistence type="predicted"/>
<dbReference type="SUPFAM" id="SSF50891">
    <property type="entry name" value="Cyclophilin-like"/>
    <property type="match status" value="1"/>
</dbReference>
<keyword evidence="2" id="KW-0378">Hydrolase</keyword>
<protein>
    <recommendedName>
        <fullName evidence="4">Carboxyltransferase domain-containing protein</fullName>
    </recommendedName>
</protein>
<reference evidence="5 6" key="1">
    <citation type="submission" date="2018-02" db="EMBL/GenBank/DDBJ databases">
        <title>The draft genome of Sphingobacterium sp. 5JN-11.</title>
        <authorList>
            <person name="Liu L."/>
            <person name="Li L."/>
            <person name="Liang L."/>
            <person name="Zhang X."/>
            <person name="Wang T."/>
        </authorList>
    </citation>
    <scope>NUCLEOTIDE SEQUENCE [LARGE SCALE GENOMIC DNA]</scope>
    <source>
        <strain evidence="5 6">5JN-11</strain>
    </source>
</reference>
<evidence type="ECO:0000313" key="5">
    <source>
        <dbReference type="EMBL" id="PRD48500.1"/>
    </source>
</evidence>
<dbReference type="PANTHER" id="PTHR43309:SF5">
    <property type="entry name" value="5-OXOPROLINASE SUBUNIT C"/>
    <property type="match status" value="1"/>
</dbReference>
<feature type="domain" description="Carboxyltransferase" evidence="4">
    <location>
        <begin position="24"/>
        <end position="305"/>
    </location>
</feature>
<dbReference type="NCBIfam" id="TIGR00724">
    <property type="entry name" value="urea_amlyse_rel"/>
    <property type="match status" value="1"/>
</dbReference>
<dbReference type="GO" id="GO:0005524">
    <property type="term" value="F:ATP binding"/>
    <property type="evidence" value="ECO:0007669"/>
    <property type="project" value="UniProtKB-KW"/>
</dbReference>
<keyword evidence="1" id="KW-0547">Nucleotide-binding</keyword>
<dbReference type="Gene3D" id="2.40.100.10">
    <property type="entry name" value="Cyclophilin-like"/>
    <property type="match status" value="1"/>
</dbReference>
<dbReference type="Proteomes" id="UP000239711">
    <property type="component" value="Unassembled WGS sequence"/>
</dbReference>
<dbReference type="InterPro" id="IPR052708">
    <property type="entry name" value="PxpC"/>
</dbReference>
<dbReference type="GO" id="GO:0016787">
    <property type="term" value="F:hydrolase activity"/>
    <property type="evidence" value="ECO:0007669"/>
    <property type="project" value="UniProtKB-KW"/>
</dbReference>
<sequence length="319" mass="35021">MGISVIKPGMLTTVQDLGRFGFQKYGMITSGAMDKLALRLGNLLLGNEEDTPAIECTSIGPSLLFHEQQLICVTGADLSPAIDQRPIPMWKPVVVPAGAQVTFGKPKKGWRSYLCFYGGLDVPKVLGSASTYLRGAIGGWQGRALQKGDQLSFCAARPQESSSFKWRMASSCYRDLDNNVIRVIAGPHYPLFDSDSQRRLTADLFTISSNSDRMGYRLESANLYLREKKELLSSATTFGTIQVPPDGRPIVLMADHPTTGGYPIIAQVATVDLPLMAQLPPGAKIQFALITIKEAQSLWRVQENELHKLKLSLALKYDE</sequence>
<evidence type="ECO:0000256" key="2">
    <source>
        <dbReference type="ARBA" id="ARBA00022801"/>
    </source>
</evidence>
<keyword evidence="6" id="KW-1185">Reference proteome</keyword>